<dbReference type="EMBL" id="JAOAOG010000146">
    <property type="protein sequence ID" value="KAJ6245276.1"/>
    <property type="molecule type" value="Genomic_DNA"/>
</dbReference>
<dbReference type="Pfam" id="PF07653">
    <property type="entry name" value="SH3_2"/>
    <property type="match status" value="1"/>
</dbReference>
<proteinExistence type="predicted"/>
<dbReference type="Proteomes" id="UP001150062">
    <property type="component" value="Unassembled WGS sequence"/>
</dbReference>
<keyword evidence="1 2" id="KW-0728">SH3 domain</keyword>
<feature type="compositionally biased region" description="Polar residues" evidence="3">
    <location>
        <begin position="346"/>
        <end position="358"/>
    </location>
</feature>
<dbReference type="Gene3D" id="3.30.1520.10">
    <property type="entry name" value="Phox-like domain"/>
    <property type="match status" value="1"/>
</dbReference>
<organism evidence="5 6">
    <name type="scientific">Anaeramoeba flamelloides</name>
    <dbReference type="NCBI Taxonomy" id="1746091"/>
    <lineage>
        <taxon>Eukaryota</taxon>
        <taxon>Metamonada</taxon>
        <taxon>Anaeramoebidae</taxon>
        <taxon>Anaeramoeba</taxon>
    </lineage>
</organism>
<feature type="compositionally biased region" description="Low complexity" evidence="3">
    <location>
        <begin position="230"/>
        <end position="258"/>
    </location>
</feature>
<feature type="region of interest" description="Disordered" evidence="3">
    <location>
        <begin position="187"/>
        <end position="258"/>
    </location>
</feature>
<protein>
    <submittedName>
        <fullName evidence="5">Sorting nexin</fullName>
    </submittedName>
</protein>
<evidence type="ECO:0000313" key="6">
    <source>
        <dbReference type="Proteomes" id="UP001150062"/>
    </source>
</evidence>
<dbReference type="PROSITE" id="PS50002">
    <property type="entry name" value="SH3"/>
    <property type="match status" value="1"/>
</dbReference>
<evidence type="ECO:0000313" key="5">
    <source>
        <dbReference type="EMBL" id="KAJ6245276.1"/>
    </source>
</evidence>
<name>A0ABQ8YL05_9EUKA</name>
<dbReference type="CDD" id="cd06093">
    <property type="entry name" value="PX_domain"/>
    <property type="match status" value="1"/>
</dbReference>
<dbReference type="InterPro" id="IPR001683">
    <property type="entry name" value="PX_dom"/>
</dbReference>
<feature type="region of interest" description="Disordered" evidence="3">
    <location>
        <begin position="342"/>
        <end position="380"/>
    </location>
</feature>
<dbReference type="Pfam" id="PF00787">
    <property type="entry name" value="PX"/>
    <property type="match status" value="1"/>
</dbReference>
<feature type="compositionally biased region" description="Low complexity" evidence="3">
    <location>
        <begin position="192"/>
        <end position="203"/>
    </location>
</feature>
<keyword evidence="6" id="KW-1185">Reference proteome</keyword>
<dbReference type="Gene3D" id="2.30.30.40">
    <property type="entry name" value="SH3 Domains"/>
    <property type="match status" value="1"/>
</dbReference>
<sequence>MSFDLNEETLSTPILYYVVAKKGWTSQENEELSFKEGTKLAVLHDTEIWWYGKVVNDDFQDNNTSLGFFPSSCVEKINYKKDSYLNKSKQENEENLFLDKIGNNDNNKINSINKSNNNVNNLSGHLDYNFEEPSDDDFTVSISSSTSNEDEIFEHDSKMNESKKFNISNDRRIQNNQNEQFFNLKTLDNRNDNNNNYNSNSNSNDDDSGNNEDNGNNKNDNNVILGKSENSVNISSKNHSSSITLSSTNQSTSRQSSTYSFKNFKINQNEKSFDKSEKVKNSNNNITATTIVINRSKNNNRNNNKKNKQDQKNNLLQNNRKIYSETKINLPHSDLVKESQMKTCPIVSSRSRTSLTCPSSTTSRSESESESEYQQLHLSNKKTTKLTRNDINSNINNNNNNNKSNIKELKFLIKNNFTWHDQLKNQKKKYFYQVRPLTSKKNKKIVKNKFIINRLFAKNTQDLRNQNENEKIEIQKCYQDFKSLSQLLSVYKPLAVPTLKCSKKNKNLTKSEICEYFLNSIANHPILRNSEYFETFLYDQQTKKEKKKYLKQKKKDLKDMNILNKIETKKLTKNKDMKLDIVYQKSLIDFQNYTKNLELSLTEILDLWGIVHNKLQLIGTSYENLSNSINALANLGLDWNDGNSIIQQGQELERDSEKNPEGNGSIKIQSGIVSLSNTFKQISKKYQDESQESIKIINNRIQKILYDLSNFPDLYDRFSNIKKLEIVQQNIYIKHKLKSEFPKIKEQLEILNHKQYDSNKFLFSILTESEIFKKEMLLNLKDSILAFLKKQIIIHDNITRSFNDVYDIIKNAKFGLGIYFVKK</sequence>
<evidence type="ECO:0000256" key="3">
    <source>
        <dbReference type="SAM" id="MobiDB-lite"/>
    </source>
</evidence>
<dbReference type="SUPFAM" id="SSF50044">
    <property type="entry name" value="SH3-domain"/>
    <property type="match status" value="1"/>
</dbReference>
<evidence type="ECO:0000256" key="1">
    <source>
        <dbReference type="ARBA" id="ARBA00022443"/>
    </source>
</evidence>
<dbReference type="InterPro" id="IPR001452">
    <property type="entry name" value="SH3_domain"/>
</dbReference>
<feature type="region of interest" description="Disordered" evidence="3">
    <location>
        <begin position="137"/>
        <end position="162"/>
    </location>
</feature>
<feature type="region of interest" description="Disordered" evidence="3">
    <location>
        <begin position="288"/>
        <end position="316"/>
    </location>
</feature>
<dbReference type="CDD" id="cd00174">
    <property type="entry name" value="SH3"/>
    <property type="match status" value="1"/>
</dbReference>
<dbReference type="SUPFAM" id="SSF64268">
    <property type="entry name" value="PX domain"/>
    <property type="match status" value="1"/>
</dbReference>
<gene>
    <name evidence="5" type="ORF">M0813_20477</name>
</gene>
<reference evidence="5" key="1">
    <citation type="submission" date="2022-08" db="EMBL/GenBank/DDBJ databases">
        <title>Novel sulfate-reducing endosymbionts in the free-living metamonad Anaeramoeba.</title>
        <authorList>
            <person name="Jerlstrom-Hultqvist J."/>
            <person name="Cepicka I."/>
            <person name="Gallot-Lavallee L."/>
            <person name="Salas-Leiva D."/>
            <person name="Curtis B.A."/>
            <person name="Zahonova K."/>
            <person name="Pipaliya S."/>
            <person name="Dacks J."/>
            <person name="Roger A.J."/>
        </authorList>
    </citation>
    <scope>NUCLEOTIDE SEQUENCE</scope>
    <source>
        <strain evidence="5">Schooner1</strain>
    </source>
</reference>
<dbReference type="SMART" id="SM00326">
    <property type="entry name" value="SH3"/>
    <property type="match status" value="1"/>
</dbReference>
<evidence type="ECO:0000259" key="4">
    <source>
        <dbReference type="PROSITE" id="PS50002"/>
    </source>
</evidence>
<dbReference type="InterPro" id="IPR036871">
    <property type="entry name" value="PX_dom_sf"/>
</dbReference>
<feature type="compositionally biased region" description="Low complexity" evidence="3">
    <location>
        <begin position="288"/>
        <end position="302"/>
    </location>
</feature>
<comment type="caution">
    <text evidence="5">The sequence shown here is derived from an EMBL/GenBank/DDBJ whole genome shotgun (WGS) entry which is preliminary data.</text>
</comment>
<accession>A0ABQ8YL05</accession>
<feature type="compositionally biased region" description="Low complexity" evidence="3">
    <location>
        <begin position="211"/>
        <end position="222"/>
    </location>
</feature>
<dbReference type="InterPro" id="IPR036028">
    <property type="entry name" value="SH3-like_dom_sf"/>
</dbReference>
<feature type="domain" description="SH3" evidence="4">
    <location>
        <begin position="13"/>
        <end position="79"/>
    </location>
</feature>
<evidence type="ECO:0000256" key="2">
    <source>
        <dbReference type="PROSITE-ProRule" id="PRU00192"/>
    </source>
</evidence>